<dbReference type="EMBL" id="LPUY01000079">
    <property type="protein sequence ID" value="KUP92074.1"/>
    <property type="molecule type" value="Genomic_DNA"/>
</dbReference>
<organism evidence="2 3">
    <name type="scientific">Tritonibacter horizontis</name>
    <dbReference type="NCBI Taxonomy" id="1768241"/>
    <lineage>
        <taxon>Bacteria</taxon>
        <taxon>Pseudomonadati</taxon>
        <taxon>Pseudomonadota</taxon>
        <taxon>Alphaproteobacteria</taxon>
        <taxon>Rhodobacterales</taxon>
        <taxon>Paracoccaceae</taxon>
        <taxon>Tritonibacter</taxon>
    </lineage>
</organism>
<feature type="chain" id="PRO_5007288540" evidence="1">
    <location>
        <begin position="24"/>
        <end position="119"/>
    </location>
</feature>
<gene>
    <name evidence="2" type="ORF">TRIHO_30930</name>
</gene>
<sequence length="119" mass="13018">MIRKILAAALVVAPLSATPSLSADALGKEESCKYQGQVMAAVQQARLDKVPLDQVGETITAAAPEWPENFSAAIPQLAQHVYQMKRRDLKDHDLGAVFEAQCIENWDQIQSMKNDLVGN</sequence>
<accession>A0A132BUV6</accession>
<evidence type="ECO:0000313" key="2">
    <source>
        <dbReference type="EMBL" id="KUP92074.1"/>
    </source>
</evidence>
<keyword evidence="1" id="KW-0732">Signal</keyword>
<dbReference type="Proteomes" id="UP000068382">
    <property type="component" value="Unassembled WGS sequence"/>
</dbReference>
<evidence type="ECO:0000256" key="1">
    <source>
        <dbReference type="SAM" id="SignalP"/>
    </source>
</evidence>
<keyword evidence="3" id="KW-1185">Reference proteome</keyword>
<evidence type="ECO:0000313" key="3">
    <source>
        <dbReference type="Proteomes" id="UP000068382"/>
    </source>
</evidence>
<dbReference type="OrthoDB" id="7726473at2"/>
<reference evidence="2 3" key="1">
    <citation type="submission" date="2015-12" db="EMBL/GenBank/DDBJ databases">
        <title>Genome sequence of the marine Rhodobacteraceae strain O3.65, Candidatus Tritonibacter horizontis.</title>
        <authorList>
            <person name="Poehlein A."/>
            <person name="Giebel H.A."/>
            <person name="Voget S."/>
            <person name="Brinkhoff T."/>
        </authorList>
    </citation>
    <scope>NUCLEOTIDE SEQUENCE [LARGE SCALE GENOMIC DNA]</scope>
    <source>
        <strain evidence="2 3">O3.65</strain>
    </source>
</reference>
<dbReference type="RefSeq" id="WP_068245562.1">
    <property type="nucleotide sequence ID" value="NZ_LPUY01000079.1"/>
</dbReference>
<dbReference type="PATRIC" id="fig|1768241.3.peg.3232"/>
<proteinExistence type="predicted"/>
<dbReference type="AlphaFoldDB" id="A0A132BUV6"/>
<protein>
    <submittedName>
        <fullName evidence="2">Uncharacterized protein</fullName>
    </submittedName>
</protein>
<name>A0A132BUV6_9RHOB</name>
<comment type="caution">
    <text evidence="2">The sequence shown here is derived from an EMBL/GenBank/DDBJ whole genome shotgun (WGS) entry which is preliminary data.</text>
</comment>
<feature type="signal peptide" evidence="1">
    <location>
        <begin position="1"/>
        <end position="23"/>
    </location>
</feature>